<name>A0A9K3GMW9_9EUKA</name>
<evidence type="ECO:0000313" key="3">
    <source>
        <dbReference type="Proteomes" id="UP000265618"/>
    </source>
</evidence>
<accession>A0A9K3GMW9</accession>
<dbReference type="AlphaFoldDB" id="A0A9K3GMW9"/>
<comment type="caution">
    <text evidence="2">The sequence shown here is derived from an EMBL/GenBank/DDBJ whole genome shotgun (WGS) entry which is preliminary data.</text>
</comment>
<dbReference type="Proteomes" id="UP000265618">
    <property type="component" value="Unassembled WGS sequence"/>
</dbReference>
<organism evidence="2 3">
    <name type="scientific">Kipferlia bialata</name>
    <dbReference type="NCBI Taxonomy" id="797122"/>
    <lineage>
        <taxon>Eukaryota</taxon>
        <taxon>Metamonada</taxon>
        <taxon>Carpediemonas-like organisms</taxon>
        <taxon>Kipferlia</taxon>
    </lineage>
</organism>
<evidence type="ECO:0000313" key="2">
    <source>
        <dbReference type="EMBL" id="GIQ88226.1"/>
    </source>
</evidence>
<dbReference type="EMBL" id="BDIP01003877">
    <property type="protein sequence ID" value="GIQ88226.1"/>
    <property type="molecule type" value="Genomic_DNA"/>
</dbReference>
<reference evidence="2 3" key="1">
    <citation type="journal article" date="2018" name="PLoS ONE">
        <title>The draft genome of Kipferlia bialata reveals reductive genome evolution in fornicate parasites.</title>
        <authorList>
            <person name="Tanifuji G."/>
            <person name="Takabayashi S."/>
            <person name="Kume K."/>
            <person name="Takagi M."/>
            <person name="Nakayama T."/>
            <person name="Kamikawa R."/>
            <person name="Inagaki Y."/>
            <person name="Hashimoto T."/>
        </authorList>
    </citation>
    <scope>NUCLEOTIDE SEQUENCE [LARGE SCALE GENOMIC DNA]</scope>
    <source>
        <strain evidence="2">NY0173</strain>
    </source>
</reference>
<gene>
    <name evidence="2" type="ORF">KIPB_010430</name>
</gene>
<proteinExistence type="predicted"/>
<sequence length="58" mass="6532">VDQEGIRYTNVDQEGISATCVNTPHVIADLEEGCFDYSEEEEEGSFDESEEEGEENKE</sequence>
<protein>
    <submittedName>
        <fullName evidence="2">Uncharacterized protein</fullName>
    </submittedName>
</protein>
<keyword evidence="3" id="KW-1185">Reference proteome</keyword>
<feature type="region of interest" description="Disordered" evidence="1">
    <location>
        <begin position="35"/>
        <end position="58"/>
    </location>
</feature>
<evidence type="ECO:0000256" key="1">
    <source>
        <dbReference type="SAM" id="MobiDB-lite"/>
    </source>
</evidence>
<feature type="non-terminal residue" evidence="2">
    <location>
        <position position="1"/>
    </location>
</feature>